<keyword evidence="3" id="KW-0378">Hydrolase</keyword>
<feature type="domain" description="DHHA1" evidence="2">
    <location>
        <begin position="228"/>
        <end position="297"/>
    </location>
</feature>
<gene>
    <name evidence="3" type="primary">nrnA_2</name>
    <name evidence="3" type="ORF">ERS852406_03163</name>
</gene>
<dbReference type="Pfam" id="PF01368">
    <property type="entry name" value="DHH"/>
    <property type="match status" value="1"/>
</dbReference>
<accession>A0A174J187</accession>
<dbReference type="GO" id="GO:0003676">
    <property type="term" value="F:nucleic acid binding"/>
    <property type="evidence" value="ECO:0007669"/>
    <property type="project" value="InterPro"/>
</dbReference>
<dbReference type="PANTHER" id="PTHR47618">
    <property type="entry name" value="BIFUNCTIONAL OLIGORIBONUCLEASE AND PAP PHOSPHATASE NRNA"/>
    <property type="match status" value="1"/>
</dbReference>
<dbReference type="InterPro" id="IPR003156">
    <property type="entry name" value="DHHA1_dom"/>
</dbReference>
<dbReference type="EC" id="3.1.-.-" evidence="3"/>
<dbReference type="Gene3D" id="3.10.310.30">
    <property type="match status" value="1"/>
</dbReference>
<dbReference type="EMBL" id="CYYV01000020">
    <property type="protein sequence ID" value="CUO92026.1"/>
    <property type="molecule type" value="Genomic_DNA"/>
</dbReference>
<feature type="domain" description="DDH" evidence="1">
    <location>
        <begin position="15"/>
        <end position="152"/>
    </location>
</feature>
<evidence type="ECO:0000259" key="2">
    <source>
        <dbReference type="Pfam" id="PF02272"/>
    </source>
</evidence>
<evidence type="ECO:0000313" key="4">
    <source>
        <dbReference type="Proteomes" id="UP000095706"/>
    </source>
</evidence>
<dbReference type="PANTHER" id="PTHR47618:SF1">
    <property type="entry name" value="BIFUNCTIONAL OLIGORIBONUCLEASE AND PAP PHOSPHATASE NRNA"/>
    <property type="match status" value="1"/>
</dbReference>
<dbReference type="Proteomes" id="UP000095706">
    <property type="component" value="Unassembled WGS sequence"/>
</dbReference>
<organism evidence="3 4">
    <name type="scientific">Fusicatenibacter saccharivorans</name>
    <dbReference type="NCBI Taxonomy" id="1150298"/>
    <lineage>
        <taxon>Bacteria</taxon>
        <taxon>Bacillati</taxon>
        <taxon>Bacillota</taxon>
        <taxon>Clostridia</taxon>
        <taxon>Lachnospirales</taxon>
        <taxon>Lachnospiraceae</taxon>
        <taxon>Fusicatenibacter</taxon>
    </lineage>
</organism>
<protein>
    <submittedName>
        <fullName evidence="3">Bifunctional oligoribonuclease and PAP phosphatase nrnA</fullName>
        <ecNumber evidence="3">3.1.-.-</ecNumber>
    </submittedName>
</protein>
<dbReference type="GO" id="GO:0016787">
    <property type="term" value="F:hydrolase activity"/>
    <property type="evidence" value="ECO:0007669"/>
    <property type="project" value="UniProtKB-KW"/>
</dbReference>
<dbReference type="InterPro" id="IPR051319">
    <property type="entry name" value="Oligoribo/pAp-PDE_c-di-AMP_PDE"/>
</dbReference>
<evidence type="ECO:0000259" key="1">
    <source>
        <dbReference type="Pfam" id="PF01368"/>
    </source>
</evidence>
<dbReference type="AlphaFoldDB" id="A0A174J187"/>
<reference evidence="3 4" key="1">
    <citation type="submission" date="2015-09" db="EMBL/GenBank/DDBJ databases">
        <authorList>
            <consortium name="Pathogen Informatics"/>
        </authorList>
    </citation>
    <scope>NUCLEOTIDE SEQUENCE [LARGE SCALE GENOMIC DNA]</scope>
    <source>
        <strain evidence="3 4">2789STDY5608849</strain>
    </source>
</reference>
<proteinExistence type="predicted"/>
<dbReference type="InterPro" id="IPR038763">
    <property type="entry name" value="DHH_sf"/>
</dbReference>
<dbReference type="RefSeq" id="WP_055228631.1">
    <property type="nucleotide sequence ID" value="NZ_CYYV01000020.1"/>
</dbReference>
<dbReference type="Gene3D" id="3.90.1640.10">
    <property type="entry name" value="inorganic pyrophosphatase (n-terminal core)"/>
    <property type="match status" value="1"/>
</dbReference>
<dbReference type="SUPFAM" id="SSF64182">
    <property type="entry name" value="DHH phosphoesterases"/>
    <property type="match status" value="1"/>
</dbReference>
<dbReference type="InterPro" id="IPR001667">
    <property type="entry name" value="DDH_dom"/>
</dbReference>
<sequence>MKKIDEILNGVSCMAIAGHVRPDGDCIGSCLGLYQYLHDNRPEIQADVYLEDPRPEFSYLPGFSEVKTSCEEKAYDLVVLLDVSSEERIGVAAPLLAKAGKTICIDHHVTNTEYCEINHVEPDASSACEVLFGLLEEEKISEPCAEALYTGIVTDSGVFQYSSTSPHTMRVAAALMEKGVPFTRIIEDAFFKKTYVQNQIMGRTLTESIMLLDKQCIVGVVRKKVMDFYGLTPGDMDGIVSQLKNTEGVHVAIFLYELEPQVFKVSLRSDELVDVSKIAAVFGGGGHVCAAGCTMSGSPYDVINNLTLYIEKQLLAEEEEETTEEEA</sequence>
<evidence type="ECO:0000313" key="3">
    <source>
        <dbReference type="EMBL" id="CUO92026.1"/>
    </source>
</evidence>
<dbReference type="Pfam" id="PF02272">
    <property type="entry name" value="DHHA1"/>
    <property type="match status" value="1"/>
</dbReference>
<name>A0A174J187_9FIRM</name>